<dbReference type="InterPro" id="IPR003593">
    <property type="entry name" value="AAA+_ATPase"/>
</dbReference>
<dbReference type="EMBL" id="FMZA01000017">
    <property type="protein sequence ID" value="SDC81430.1"/>
    <property type="molecule type" value="Genomic_DNA"/>
</dbReference>
<evidence type="ECO:0000259" key="10">
    <source>
        <dbReference type="PROSITE" id="PS50893"/>
    </source>
</evidence>
<dbReference type="InterPro" id="IPR014223">
    <property type="entry name" value="ABC_CydC/D"/>
</dbReference>
<evidence type="ECO:0000256" key="4">
    <source>
        <dbReference type="ARBA" id="ARBA00022692"/>
    </source>
</evidence>
<feature type="transmembrane region" description="Helical" evidence="9">
    <location>
        <begin position="161"/>
        <end position="183"/>
    </location>
</feature>
<evidence type="ECO:0000256" key="2">
    <source>
        <dbReference type="ARBA" id="ARBA00022448"/>
    </source>
</evidence>
<dbReference type="GO" id="GO:0016887">
    <property type="term" value="F:ATP hydrolysis activity"/>
    <property type="evidence" value="ECO:0007669"/>
    <property type="project" value="InterPro"/>
</dbReference>
<dbReference type="InterPro" id="IPR039421">
    <property type="entry name" value="Type_1_exporter"/>
</dbReference>
<keyword evidence="6 12" id="KW-0067">ATP-binding</keyword>
<dbReference type="PROSITE" id="PS00211">
    <property type="entry name" value="ABC_TRANSPORTER_1"/>
    <property type="match status" value="1"/>
</dbReference>
<evidence type="ECO:0000256" key="8">
    <source>
        <dbReference type="ARBA" id="ARBA00023136"/>
    </source>
</evidence>
<dbReference type="Gene3D" id="3.40.50.300">
    <property type="entry name" value="P-loop containing nucleotide triphosphate hydrolases"/>
    <property type="match status" value="1"/>
</dbReference>
<evidence type="ECO:0000256" key="9">
    <source>
        <dbReference type="SAM" id="Phobius"/>
    </source>
</evidence>
<dbReference type="SUPFAM" id="SSF52540">
    <property type="entry name" value="P-loop containing nucleoside triphosphate hydrolases"/>
    <property type="match status" value="1"/>
</dbReference>
<dbReference type="PROSITE" id="PS50893">
    <property type="entry name" value="ABC_TRANSPORTER_2"/>
    <property type="match status" value="1"/>
</dbReference>
<evidence type="ECO:0000256" key="3">
    <source>
        <dbReference type="ARBA" id="ARBA00022475"/>
    </source>
</evidence>
<dbReference type="GO" id="GO:0045454">
    <property type="term" value="P:cell redox homeostasis"/>
    <property type="evidence" value="ECO:0007669"/>
    <property type="project" value="InterPro"/>
</dbReference>
<evidence type="ECO:0000259" key="11">
    <source>
        <dbReference type="PROSITE" id="PS50929"/>
    </source>
</evidence>
<dbReference type="Pfam" id="PF00005">
    <property type="entry name" value="ABC_tran"/>
    <property type="match status" value="1"/>
</dbReference>
<dbReference type="InterPro" id="IPR027417">
    <property type="entry name" value="P-loop_NTPase"/>
</dbReference>
<keyword evidence="2" id="KW-0813">Transport</keyword>
<feature type="transmembrane region" description="Helical" evidence="9">
    <location>
        <begin position="53"/>
        <end position="73"/>
    </location>
</feature>
<keyword evidence="3" id="KW-1003">Cell membrane</keyword>
<dbReference type="AlphaFoldDB" id="A0A1G6PMJ8"/>
<feature type="domain" description="ABC transporter" evidence="10">
    <location>
        <begin position="342"/>
        <end position="576"/>
    </location>
</feature>
<dbReference type="RefSeq" id="WP_091571707.1">
    <property type="nucleotide sequence ID" value="NZ_FMZA01000017.1"/>
</dbReference>
<evidence type="ECO:0000256" key="5">
    <source>
        <dbReference type="ARBA" id="ARBA00022741"/>
    </source>
</evidence>
<gene>
    <name evidence="12" type="ORF">SAMN04488112_11754</name>
</gene>
<dbReference type="GO" id="GO:0015421">
    <property type="term" value="F:ABC-type oligopeptide transporter activity"/>
    <property type="evidence" value="ECO:0007669"/>
    <property type="project" value="TreeGrafter"/>
</dbReference>
<sequence>MKWVAWMRGDLWTYRWRLLSIVILSVLTAGCASALLFTSGYLISRAALRPENILMVYVPIVLVRTFGIGRAVLHYAERLVGHDLVLRILAKMRVQLYRVLEPQALWIRSRYRTGDVLSTLAEDVEQLQDVYVRIVFPTVTAVVIYLFCVAALGWFDLPFALLMALYLSILVFILPGLSLWVTYRRQRRMKRGRNELYRRLTDAVSGVSDWLISGRAPAFICAYEAAEARVASLERALRRWERVRTLVAQSVAGVAVILMVYWAGQQSAAGELAPTWIAAFALTVFPLMDVFLPLSEALEKIPQYEDSLDRIQRMEFSEAPSAPPQGRVSQSVLERAEKRAAIRLQEVSYRYGNTDRWSVDQVFLDIPQGKKVAIIGRSGAGKSTLLKLLQGLLIPERGRVTINGVEADRFSDDISRVISVLNQRPHLFDTSVANNIRLGQPDASNEAIHRVAKQVKLDRLIESLPSGYDTPMLEMGARFSGGERQRIALARILLQRTPVILLDEPTVGLDPRTERDLLRTIFQETEGKTIIWVTHHLVGVEQMDEVVMLEEGRVAMRGSHAQLIEESPRYRKLHRLDRPV</sequence>
<dbReference type="Proteomes" id="UP000199387">
    <property type="component" value="Unassembled WGS sequence"/>
</dbReference>
<dbReference type="PANTHER" id="PTHR43394">
    <property type="entry name" value="ATP-DEPENDENT PERMEASE MDL1, MITOCHONDRIAL"/>
    <property type="match status" value="1"/>
</dbReference>
<feature type="transmembrane region" description="Helical" evidence="9">
    <location>
        <begin position="276"/>
        <end position="294"/>
    </location>
</feature>
<dbReference type="NCBIfam" id="TIGR02868">
    <property type="entry name" value="CydC"/>
    <property type="match status" value="1"/>
</dbReference>
<dbReference type="InterPro" id="IPR036640">
    <property type="entry name" value="ABC1_TM_sf"/>
</dbReference>
<protein>
    <submittedName>
        <fullName evidence="12">ATP-binding cassette, subfamily C, CydC</fullName>
    </submittedName>
</protein>
<comment type="subcellular location">
    <subcellularLocation>
        <location evidence="1">Cell membrane</location>
        <topology evidence="1">Multi-pass membrane protein</topology>
    </subcellularLocation>
</comment>
<dbReference type="GO" id="GO:0034775">
    <property type="term" value="P:glutathione transmembrane transport"/>
    <property type="evidence" value="ECO:0007669"/>
    <property type="project" value="InterPro"/>
</dbReference>
<evidence type="ECO:0000313" key="12">
    <source>
        <dbReference type="EMBL" id="SDC81430.1"/>
    </source>
</evidence>
<dbReference type="InterPro" id="IPR011527">
    <property type="entry name" value="ABC1_TM_dom"/>
</dbReference>
<feature type="domain" description="ABC transmembrane type-1" evidence="11">
    <location>
        <begin position="21"/>
        <end position="303"/>
    </location>
</feature>
<dbReference type="GO" id="GO:0005524">
    <property type="term" value="F:ATP binding"/>
    <property type="evidence" value="ECO:0007669"/>
    <property type="project" value="UniProtKB-KW"/>
</dbReference>
<dbReference type="PROSITE" id="PS51257">
    <property type="entry name" value="PROKAR_LIPOPROTEIN"/>
    <property type="match status" value="1"/>
</dbReference>
<reference evidence="12 13" key="1">
    <citation type="submission" date="2016-10" db="EMBL/GenBank/DDBJ databases">
        <authorList>
            <person name="de Groot N.N."/>
        </authorList>
    </citation>
    <scope>NUCLEOTIDE SEQUENCE [LARGE SCALE GENOMIC DNA]</scope>
    <source>
        <strain evidence="12 13">DSM 45514</strain>
    </source>
</reference>
<evidence type="ECO:0000256" key="1">
    <source>
        <dbReference type="ARBA" id="ARBA00004651"/>
    </source>
</evidence>
<feature type="transmembrane region" description="Helical" evidence="9">
    <location>
        <begin position="245"/>
        <end position="264"/>
    </location>
</feature>
<evidence type="ECO:0000313" key="13">
    <source>
        <dbReference type="Proteomes" id="UP000199387"/>
    </source>
</evidence>
<keyword evidence="7 9" id="KW-1133">Transmembrane helix</keyword>
<keyword evidence="8 9" id="KW-0472">Membrane</keyword>
<dbReference type="OrthoDB" id="9802264at2"/>
<dbReference type="PROSITE" id="PS50929">
    <property type="entry name" value="ABC_TM1F"/>
    <property type="match status" value="1"/>
</dbReference>
<dbReference type="InterPro" id="IPR017871">
    <property type="entry name" value="ABC_transporter-like_CS"/>
</dbReference>
<feature type="transmembrane region" description="Helical" evidence="9">
    <location>
        <begin position="134"/>
        <end position="155"/>
    </location>
</feature>
<dbReference type="FunFam" id="3.40.50.300:FF:000221">
    <property type="entry name" value="Multidrug ABC transporter ATP-binding protein"/>
    <property type="match status" value="1"/>
</dbReference>
<organism evidence="12 13">
    <name type="scientific">Melghirimyces thermohalophilus</name>
    <dbReference type="NCBI Taxonomy" id="1236220"/>
    <lineage>
        <taxon>Bacteria</taxon>
        <taxon>Bacillati</taxon>
        <taxon>Bacillota</taxon>
        <taxon>Bacilli</taxon>
        <taxon>Bacillales</taxon>
        <taxon>Thermoactinomycetaceae</taxon>
        <taxon>Melghirimyces</taxon>
    </lineage>
</organism>
<accession>A0A1G6PMJ8</accession>
<dbReference type="SUPFAM" id="SSF90123">
    <property type="entry name" value="ABC transporter transmembrane region"/>
    <property type="match status" value="1"/>
</dbReference>
<dbReference type="InterPro" id="IPR003439">
    <property type="entry name" value="ABC_transporter-like_ATP-bd"/>
</dbReference>
<dbReference type="STRING" id="1236220.SAMN04488112_11754"/>
<name>A0A1G6PMJ8_9BACL</name>
<dbReference type="Gene3D" id="1.20.1560.10">
    <property type="entry name" value="ABC transporter type 1, transmembrane domain"/>
    <property type="match status" value="1"/>
</dbReference>
<keyword evidence="13" id="KW-1185">Reference proteome</keyword>
<keyword evidence="5" id="KW-0547">Nucleotide-binding</keyword>
<evidence type="ECO:0000256" key="6">
    <source>
        <dbReference type="ARBA" id="ARBA00022840"/>
    </source>
</evidence>
<proteinExistence type="predicted"/>
<dbReference type="PANTHER" id="PTHR43394:SF1">
    <property type="entry name" value="ATP-BINDING CASSETTE SUB-FAMILY B MEMBER 10, MITOCHONDRIAL"/>
    <property type="match status" value="1"/>
</dbReference>
<dbReference type="SMART" id="SM00382">
    <property type="entry name" value="AAA"/>
    <property type="match status" value="1"/>
</dbReference>
<evidence type="ECO:0000256" key="7">
    <source>
        <dbReference type="ARBA" id="ARBA00022989"/>
    </source>
</evidence>
<dbReference type="Pfam" id="PF00664">
    <property type="entry name" value="ABC_membrane"/>
    <property type="match status" value="1"/>
</dbReference>
<keyword evidence="4 9" id="KW-0812">Transmembrane</keyword>
<dbReference type="GO" id="GO:0005886">
    <property type="term" value="C:plasma membrane"/>
    <property type="evidence" value="ECO:0007669"/>
    <property type="project" value="UniProtKB-SubCell"/>
</dbReference>